<evidence type="ECO:0000313" key="3">
    <source>
        <dbReference type="Proteomes" id="UP000327013"/>
    </source>
</evidence>
<dbReference type="EMBL" id="VIBQ01000102">
    <property type="protein sequence ID" value="KAB8772356.1"/>
    <property type="molecule type" value="Genomic_DNA"/>
</dbReference>
<organism evidence="2 3">
    <name type="scientific">Carpinus fangiana</name>
    <dbReference type="NCBI Taxonomy" id="176857"/>
    <lineage>
        <taxon>Eukaryota</taxon>
        <taxon>Viridiplantae</taxon>
        <taxon>Streptophyta</taxon>
        <taxon>Embryophyta</taxon>
        <taxon>Tracheophyta</taxon>
        <taxon>Spermatophyta</taxon>
        <taxon>Magnoliopsida</taxon>
        <taxon>eudicotyledons</taxon>
        <taxon>Gunneridae</taxon>
        <taxon>Pentapetalae</taxon>
        <taxon>rosids</taxon>
        <taxon>fabids</taxon>
        <taxon>Fagales</taxon>
        <taxon>Betulaceae</taxon>
        <taxon>Carpinus</taxon>
    </lineage>
</organism>
<dbReference type="PANTHER" id="PTHR39613">
    <property type="entry name" value="ANCHORED CELL WALL PROTEIN, PUTATIVE (AFU_ORTHOLOGUE AFUA_4G08960)-RELATED"/>
    <property type="match status" value="1"/>
</dbReference>
<evidence type="ECO:0000313" key="2">
    <source>
        <dbReference type="EMBL" id="KAB8772356.1"/>
    </source>
</evidence>
<accession>A0A5N6L4W7</accession>
<dbReference type="OrthoDB" id="4657524at2759"/>
<dbReference type="Pfam" id="PF09792">
    <property type="entry name" value="But2"/>
    <property type="match status" value="1"/>
</dbReference>
<reference evidence="2 3" key="1">
    <citation type="submission" date="2019-06" db="EMBL/GenBank/DDBJ databases">
        <title>A chromosomal-level reference genome of Carpinus fangiana (Coryloideae, Betulaceae).</title>
        <authorList>
            <person name="Yang X."/>
            <person name="Wang Z."/>
            <person name="Zhang L."/>
            <person name="Hao G."/>
            <person name="Liu J."/>
            <person name="Yang Y."/>
        </authorList>
    </citation>
    <scope>NUCLEOTIDE SEQUENCE [LARGE SCALE GENOMIC DNA]</scope>
    <source>
        <strain evidence="2">Cfa_2016G</strain>
        <tissue evidence="2">Leaf</tissue>
    </source>
</reference>
<sequence length="445" mass="48264">MVEPHYSPGNEQRKSDAAETFNEWGVRCLFCERSDSSPTLISNFCLFPRDFHTIPCGEINLWAITKLAMSSTCYCYLAEMLRIGLTLGFAAIAAANPPPYGVADDPAQGPATWSLQYTVSPQAMQAETATWSLHYTAPSPTPVPAAELAYQPPANVMPAAKPSQSCVEQENECRDGPDANQAWCSSVRLQCNDKCQADDISCRMSFNANQADCTSQYADCLGTLPPYVGAPTTSTMGHPSAPAPAPFSSALMSDVPPYDALPSATPPPLAAHNPGTQPVLMSKRCPLDLSHGSYQYPHAIYHVRLNVFDTTLDSQYNGEVSDMVCSAFNFDIPYHYDGMNCTVAFTLPKHGTMQTNDYIMTDGMKIEMGMLKDSAVQGMTFMSMSRSATGMHMFNATEGSLIQSNHLACPAGKQLAVGMCGRGGTLKFFQDFNSCPVSRIKSLIF</sequence>
<dbReference type="Proteomes" id="UP000327013">
    <property type="component" value="Unassembled WGS sequence"/>
</dbReference>
<dbReference type="AlphaFoldDB" id="A0A5N6L4W7"/>
<keyword evidence="3" id="KW-1185">Reference proteome</keyword>
<evidence type="ECO:0000259" key="1">
    <source>
        <dbReference type="Pfam" id="PF09792"/>
    </source>
</evidence>
<proteinExistence type="predicted"/>
<comment type="caution">
    <text evidence="2">The sequence shown here is derived from an EMBL/GenBank/DDBJ whole genome shotgun (WGS) entry which is preliminary data.</text>
</comment>
<name>A0A5N6L4W7_9ROSI</name>
<gene>
    <name evidence="2" type="ORF">FH972_026646</name>
</gene>
<feature type="domain" description="Ubiquitin 3 binding protein But2 C-terminal" evidence="1">
    <location>
        <begin position="295"/>
        <end position="433"/>
    </location>
</feature>
<dbReference type="PANTHER" id="PTHR39613:SF1">
    <property type="entry name" value="ANCHORED CELL WALL PROTEIN, PUTATIVE (AFU_ORTHOLOGUE AFUA_4G08960)-RELATED"/>
    <property type="match status" value="1"/>
</dbReference>
<protein>
    <recommendedName>
        <fullName evidence="1">Ubiquitin 3 binding protein But2 C-terminal domain-containing protein</fullName>
    </recommendedName>
</protein>
<dbReference type="InterPro" id="IPR018620">
    <property type="entry name" value="Ubiquitin3-bd_protein_But2_C"/>
</dbReference>